<dbReference type="EMBL" id="QFYR01000001">
    <property type="protein sequence ID" value="RAK57547.1"/>
    <property type="molecule type" value="Genomic_DNA"/>
</dbReference>
<reference evidence="2" key="1">
    <citation type="submission" date="2018-05" db="EMBL/GenBank/DDBJ databases">
        <authorList>
            <person name="Li X."/>
        </authorList>
    </citation>
    <scope>NUCLEOTIDE SEQUENCE [LARGE SCALE GENOMIC DNA]</scope>
    <source>
        <strain evidence="2">YIM 73061</strain>
    </source>
</reference>
<protein>
    <recommendedName>
        <fullName evidence="3">STAS domain-containing protein</fullName>
    </recommendedName>
</protein>
<evidence type="ECO:0008006" key="3">
    <source>
        <dbReference type="Google" id="ProtNLM"/>
    </source>
</evidence>
<dbReference type="RefSeq" id="WP_111513998.1">
    <property type="nucleotide sequence ID" value="NZ_QFYR01000001.1"/>
</dbReference>
<gene>
    <name evidence="1" type="ORF">DJ018_06335</name>
</gene>
<dbReference type="AlphaFoldDB" id="A0A328ASF1"/>
<dbReference type="Proteomes" id="UP000249725">
    <property type="component" value="Unassembled WGS sequence"/>
</dbReference>
<sequence length="83" mass="8951">MTVRLDGEIVRLEGPCRVEEAETLVALLQAGERGVDLSRCQSVHGAVVQVLVAFAPRLVGEPDDQFLRDLLLPALRGQTAANT</sequence>
<comment type="caution">
    <text evidence="1">The sequence shown here is derived from an EMBL/GenBank/DDBJ whole genome shotgun (WGS) entry which is preliminary data.</text>
</comment>
<name>A0A328ASF1_9CAUL</name>
<keyword evidence="2" id="KW-1185">Reference proteome</keyword>
<organism evidence="1 2">
    <name type="scientific">Phenylobacterium deserti</name>
    <dbReference type="NCBI Taxonomy" id="1914756"/>
    <lineage>
        <taxon>Bacteria</taxon>
        <taxon>Pseudomonadati</taxon>
        <taxon>Pseudomonadota</taxon>
        <taxon>Alphaproteobacteria</taxon>
        <taxon>Caulobacterales</taxon>
        <taxon>Caulobacteraceae</taxon>
        <taxon>Phenylobacterium</taxon>
    </lineage>
</organism>
<dbReference type="OrthoDB" id="7585928at2"/>
<evidence type="ECO:0000313" key="1">
    <source>
        <dbReference type="EMBL" id="RAK57547.1"/>
    </source>
</evidence>
<proteinExistence type="predicted"/>
<accession>A0A328ASF1</accession>
<evidence type="ECO:0000313" key="2">
    <source>
        <dbReference type="Proteomes" id="UP000249725"/>
    </source>
</evidence>